<organism evidence="1 2">
    <name type="scientific">Mikania micrantha</name>
    <name type="common">bitter vine</name>
    <dbReference type="NCBI Taxonomy" id="192012"/>
    <lineage>
        <taxon>Eukaryota</taxon>
        <taxon>Viridiplantae</taxon>
        <taxon>Streptophyta</taxon>
        <taxon>Embryophyta</taxon>
        <taxon>Tracheophyta</taxon>
        <taxon>Spermatophyta</taxon>
        <taxon>Magnoliopsida</taxon>
        <taxon>eudicotyledons</taxon>
        <taxon>Gunneridae</taxon>
        <taxon>Pentapetalae</taxon>
        <taxon>asterids</taxon>
        <taxon>campanulids</taxon>
        <taxon>Asterales</taxon>
        <taxon>Asteraceae</taxon>
        <taxon>Asteroideae</taxon>
        <taxon>Heliantheae alliance</taxon>
        <taxon>Eupatorieae</taxon>
        <taxon>Mikania</taxon>
    </lineage>
</organism>
<name>A0A5N6MED8_9ASTR</name>
<evidence type="ECO:0000313" key="2">
    <source>
        <dbReference type="Proteomes" id="UP000326396"/>
    </source>
</evidence>
<accession>A0A5N6MED8</accession>
<reference evidence="1 2" key="1">
    <citation type="submission" date="2019-05" db="EMBL/GenBank/DDBJ databases">
        <title>Mikania micrantha, genome provides insights into the molecular mechanism of rapid growth.</title>
        <authorList>
            <person name="Liu B."/>
        </authorList>
    </citation>
    <scope>NUCLEOTIDE SEQUENCE [LARGE SCALE GENOMIC DNA]</scope>
    <source>
        <strain evidence="1">NLD-2019</strain>
        <tissue evidence="1">Leaf</tissue>
    </source>
</reference>
<gene>
    <name evidence="1" type="ORF">E3N88_34012</name>
</gene>
<protein>
    <submittedName>
        <fullName evidence="1">Uncharacterized protein</fullName>
    </submittedName>
</protein>
<dbReference type="AlphaFoldDB" id="A0A5N6MED8"/>
<proteinExistence type="predicted"/>
<keyword evidence="2" id="KW-1185">Reference proteome</keyword>
<sequence>MQYLAWSHNLVFPHVGNFEDHYVESLSLQMRGRMITVASTTLKSCQSTICYYDECDGVNQIFDQGMLWEGGQEMVLGRRKHPKMKVFTKWRINTAYLGRITEQNHPGCQLGRIIRPWEAYDTPGSAPFAEFLRFATYLSLKT</sequence>
<dbReference type="Proteomes" id="UP000326396">
    <property type="component" value="Linkage Group LG6"/>
</dbReference>
<evidence type="ECO:0000313" key="1">
    <source>
        <dbReference type="EMBL" id="KAD3338491.1"/>
    </source>
</evidence>
<comment type="caution">
    <text evidence="1">The sequence shown here is derived from an EMBL/GenBank/DDBJ whole genome shotgun (WGS) entry which is preliminary data.</text>
</comment>
<dbReference type="EMBL" id="SZYD01000016">
    <property type="protein sequence ID" value="KAD3338491.1"/>
    <property type="molecule type" value="Genomic_DNA"/>
</dbReference>